<keyword evidence="3" id="KW-1185">Reference proteome</keyword>
<dbReference type="OrthoDB" id="384721at2"/>
<dbReference type="PROSITE" id="PS51704">
    <property type="entry name" value="GP_PDE"/>
    <property type="match status" value="1"/>
</dbReference>
<gene>
    <name evidence="2" type="ORF">CLV82_1109</name>
</gene>
<dbReference type="Pfam" id="PF03009">
    <property type="entry name" value="GDPD"/>
    <property type="match status" value="1"/>
</dbReference>
<reference evidence="2 3" key="1">
    <citation type="submission" date="2019-03" db="EMBL/GenBank/DDBJ databases">
        <title>Genomic Encyclopedia of Archaeal and Bacterial Type Strains, Phase II (KMG-II): from individual species to whole genera.</title>
        <authorList>
            <person name="Goeker M."/>
        </authorList>
    </citation>
    <scope>NUCLEOTIDE SEQUENCE [LARGE SCALE GENOMIC DNA]</scope>
    <source>
        <strain evidence="2 3">DSM 18435</strain>
    </source>
</reference>
<evidence type="ECO:0000313" key="3">
    <source>
        <dbReference type="Proteomes" id="UP000295468"/>
    </source>
</evidence>
<name>A0A4V3D476_9FLAO</name>
<dbReference type="CDD" id="cd08556">
    <property type="entry name" value="GDPD"/>
    <property type="match status" value="1"/>
</dbReference>
<comment type="caution">
    <text evidence="2">The sequence shown here is derived from an EMBL/GenBank/DDBJ whole genome shotgun (WGS) entry which is preliminary data.</text>
</comment>
<dbReference type="GO" id="GO:0008081">
    <property type="term" value="F:phosphoric diester hydrolase activity"/>
    <property type="evidence" value="ECO:0007669"/>
    <property type="project" value="InterPro"/>
</dbReference>
<dbReference type="GO" id="GO:0006629">
    <property type="term" value="P:lipid metabolic process"/>
    <property type="evidence" value="ECO:0007669"/>
    <property type="project" value="InterPro"/>
</dbReference>
<evidence type="ECO:0000259" key="1">
    <source>
        <dbReference type="PROSITE" id="PS51704"/>
    </source>
</evidence>
<dbReference type="AlphaFoldDB" id="A0A4V3D476"/>
<dbReference type="EMBL" id="SNYI01000001">
    <property type="protein sequence ID" value="TDQ33271.1"/>
    <property type="molecule type" value="Genomic_DNA"/>
</dbReference>
<protein>
    <submittedName>
        <fullName evidence="2">Glycerophosphoryl diester phosphodiesterase</fullName>
    </submittedName>
</protein>
<feature type="domain" description="GP-PDE" evidence="1">
    <location>
        <begin position="26"/>
        <end position="251"/>
    </location>
</feature>
<evidence type="ECO:0000313" key="2">
    <source>
        <dbReference type="EMBL" id="TDQ33271.1"/>
    </source>
</evidence>
<organism evidence="2 3">
    <name type="scientific">Zeaxanthinibacter enoshimensis</name>
    <dbReference type="NCBI Taxonomy" id="392009"/>
    <lineage>
        <taxon>Bacteria</taxon>
        <taxon>Pseudomonadati</taxon>
        <taxon>Bacteroidota</taxon>
        <taxon>Flavobacteriia</taxon>
        <taxon>Flavobacteriales</taxon>
        <taxon>Flavobacteriaceae</taxon>
        <taxon>Zeaxanthinibacter</taxon>
    </lineage>
</organism>
<dbReference type="Gene3D" id="3.20.20.190">
    <property type="entry name" value="Phosphatidylinositol (PI) phosphodiesterase"/>
    <property type="match status" value="1"/>
</dbReference>
<dbReference type="InterPro" id="IPR017946">
    <property type="entry name" value="PLC-like_Pdiesterase_TIM-brl"/>
</dbReference>
<dbReference type="PANTHER" id="PTHR46211">
    <property type="entry name" value="GLYCEROPHOSPHORYL DIESTER PHOSPHODIESTERASE"/>
    <property type="match status" value="1"/>
</dbReference>
<accession>A0A4V3D476</accession>
<dbReference type="SUPFAM" id="SSF51695">
    <property type="entry name" value="PLC-like phosphodiesterases"/>
    <property type="match status" value="1"/>
</dbReference>
<dbReference type="PANTHER" id="PTHR46211:SF14">
    <property type="entry name" value="GLYCEROPHOSPHODIESTER PHOSPHODIESTERASE"/>
    <property type="match status" value="1"/>
</dbReference>
<dbReference type="Proteomes" id="UP000295468">
    <property type="component" value="Unassembled WGS sequence"/>
</dbReference>
<proteinExistence type="predicted"/>
<sequence>MFTRRFSFSILFISLLFMNCNTQDSMMIIGHRGAMGHETENSIASIEKALELGVDMIEIDVFKIKSGEVVVFHDDNVERLTNGAGAIESYYIVDLKRLSLEGGHQIPMLQDVLKTIDHKTRLNIELKGANTADRVNFIIQHYVERQGWKQEDFLISSFRWDELREMRKKNPDIAIAVLTDDDPEKAIEVAKELNAVAINPNYKKLNTENIKAIHDAGFKIYTWTVNKPEDIERMRELGVDGIFTDYPDRAR</sequence>
<dbReference type="InterPro" id="IPR030395">
    <property type="entry name" value="GP_PDE_dom"/>
</dbReference>